<keyword evidence="3" id="KW-1185">Reference proteome</keyword>
<feature type="region of interest" description="Disordered" evidence="1">
    <location>
        <begin position="1"/>
        <end position="63"/>
    </location>
</feature>
<dbReference type="EnsemblPlants" id="AET7Gv20666200.3">
    <property type="protein sequence ID" value="AET7Gv20666200.3"/>
    <property type="gene ID" value="AET7Gv20666200"/>
</dbReference>
<reference evidence="3" key="2">
    <citation type="journal article" date="2017" name="Nat. Plants">
        <title>The Aegilops tauschii genome reveals multiple impacts of transposons.</title>
        <authorList>
            <person name="Zhao G."/>
            <person name="Zou C."/>
            <person name="Li K."/>
            <person name="Wang K."/>
            <person name="Li T."/>
            <person name="Gao L."/>
            <person name="Zhang X."/>
            <person name="Wang H."/>
            <person name="Yang Z."/>
            <person name="Liu X."/>
            <person name="Jiang W."/>
            <person name="Mao L."/>
            <person name="Kong X."/>
            <person name="Jiao Y."/>
            <person name="Jia J."/>
        </authorList>
    </citation>
    <scope>NUCLEOTIDE SEQUENCE [LARGE SCALE GENOMIC DNA]</scope>
    <source>
        <strain evidence="3">cv. AL8/78</strain>
    </source>
</reference>
<name>A0A453RQG7_AEGTS</name>
<reference evidence="3" key="1">
    <citation type="journal article" date="2014" name="Science">
        <title>Ancient hybridizations among the ancestral genomes of bread wheat.</title>
        <authorList>
            <consortium name="International Wheat Genome Sequencing Consortium,"/>
            <person name="Marcussen T."/>
            <person name="Sandve S.R."/>
            <person name="Heier L."/>
            <person name="Spannagl M."/>
            <person name="Pfeifer M."/>
            <person name="Jakobsen K.S."/>
            <person name="Wulff B.B."/>
            <person name="Steuernagel B."/>
            <person name="Mayer K.F."/>
            <person name="Olsen O.A."/>
        </authorList>
    </citation>
    <scope>NUCLEOTIDE SEQUENCE [LARGE SCALE GENOMIC DNA]</scope>
    <source>
        <strain evidence="3">cv. AL8/78</strain>
    </source>
</reference>
<dbReference type="Proteomes" id="UP000015105">
    <property type="component" value="Chromosome 7D"/>
</dbReference>
<reference evidence="2" key="4">
    <citation type="submission" date="2019-03" db="UniProtKB">
        <authorList>
            <consortium name="EnsemblPlants"/>
        </authorList>
    </citation>
    <scope>IDENTIFICATION</scope>
</reference>
<feature type="compositionally biased region" description="Polar residues" evidence="1">
    <location>
        <begin position="44"/>
        <end position="53"/>
    </location>
</feature>
<evidence type="ECO:0000313" key="2">
    <source>
        <dbReference type="EnsemblPlants" id="AET7Gv20666200.3"/>
    </source>
</evidence>
<proteinExistence type="predicted"/>
<evidence type="ECO:0000256" key="1">
    <source>
        <dbReference type="SAM" id="MobiDB-lite"/>
    </source>
</evidence>
<organism evidence="2 3">
    <name type="scientific">Aegilops tauschii subsp. strangulata</name>
    <name type="common">Goatgrass</name>
    <dbReference type="NCBI Taxonomy" id="200361"/>
    <lineage>
        <taxon>Eukaryota</taxon>
        <taxon>Viridiplantae</taxon>
        <taxon>Streptophyta</taxon>
        <taxon>Embryophyta</taxon>
        <taxon>Tracheophyta</taxon>
        <taxon>Spermatophyta</taxon>
        <taxon>Magnoliopsida</taxon>
        <taxon>Liliopsida</taxon>
        <taxon>Poales</taxon>
        <taxon>Poaceae</taxon>
        <taxon>BOP clade</taxon>
        <taxon>Pooideae</taxon>
        <taxon>Triticodae</taxon>
        <taxon>Triticeae</taxon>
        <taxon>Triticinae</taxon>
        <taxon>Aegilops</taxon>
    </lineage>
</organism>
<evidence type="ECO:0000313" key="3">
    <source>
        <dbReference type="Proteomes" id="UP000015105"/>
    </source>
</evidence>
<dbReference type="AlphaFoldDB" id="A0A453RQG7"/>
<protein>
    <submittedName>
        <fullName evidence="2">Uncharacterized protein</fullName>
    </submittedName>
</protein>
<accession>A0A453RQG7</accession>
<dbReference type="Gramene" id="AET7Gv20666200.3">
    <property type="protein sequence ID" value="AET7Gv20666200.3"/>
    <property type="gene ID" value="AET7Gv20666200"/>
</dbReference>
<reference evidence="2" key="3">
    <citation type="journal article" date="2017" name="Nature">
        <title>Genome sequence of the progenitor of the wheat D genome Aegilops tauschii.</title>
        <authorList>
            <person name="Luo M.C."/>
            <person name="Gu Y.Q."/>
            <person name="Puiu D."/>
            <person name="Wang H."/>
            <person name="Twardziok S.O."/>
            <person name="Deal K.R."/>
            <person name="Huo N."/>
            <person name="Zhu T."/>
            <person name="Wang L."/>
            <person name="Wang Y."/>
            <person name="McGuire P.E."/>
            <person name="Liu S."/>
            <person name="Long H."/>
            <person name="Ramasamy R.K."/>
            <person name="Rodriguez J.C."/>
            <person name="Van S.L."/>
            <person name="Yuan L."/>
            <person name="Wang Z."/>
            <person name="Xia Z."/>
            <person name="Xiao L."/>
            <person name="Anderson O.D."/>
            <person name="Ouyang S."/>
            <person name="Liang Y."/>
            <person name="Zimin A.V."/>
            <person name="Pertea G."/>
            <person name="Qi P."/>
            <person name="Bennetzen J.L."/>
            <person name="Dai X."/>
            <person name="Dawson M.W."/>
            <person name="Muller H.G."/>
            <person name="Kugler K."/>
            <person name="Rivarola-Duarte L."/>
            <person name="Spannagl M."/>
            <person name="Mayer K.F.X."/>
            <person name="Lu F.H."/>
            <person name="Bevan M.W."/>
            <person name="Leroy P."/>
            <person name="Li P."/>
            <person name="You F.M."/>
            <person name="Sun Q."/>
            <person name="Liu Z."/>
            <person name="Lyons E."/>
            <person name="Wicker T."/>
            <person name="Salzberg S.L."/>
            <person name="Devos K.M."/>
            <person name="Dvorak J."/>
        </authorList>
    </citation>
    <scope>NUCLEOTIDE SEQUENCE [LARGE SCALE GENOMIC DNA]</scope>
    <source>
        <strain evidence="2">cv. AL8/78</strain>
    </source>
</reference>
<reference evidence="2" key="5">
    <citation type="journal article" date="2021" name="G3 (Bethesda)">
        <title>Aegilops tauschii genome assembly Aet v5.0 features greater sequence contiguity and improved annotation.</title>
        <authorList>
            <person name="Wang L."/>
            <person name="Zhu T."/>
            <person name="Rodriguez J.C."/>
            <person name="Deal K.R."/>
            <person name="Dubcovsky J."/>
            <person name="McGuire P.E."/>
            <person name="Lux T."/>
            <person name="Spannagl M."/>
            <person name="Mayer K.F.X."/>
            <person name="Baldrich P."/>
            <person name="Meyers B.C."/>
            <person name="Huo N."/>
            <person name="Gu Y.Q."/>
            <person name="Zhou H."/>
            <person name="Devos K.M."/>
            <person name="Bennetzen J.L."/>
            <person name="Unver T."/>
            <person name="Budak H."/>
            <person name="Gulick P.J."/>
            <person name="Galiba G."/>
            <person name="Kalapos B."/>
            <person name="Nelson D.R."/>
            <person name="Li P."/>
            <person name="You F.M."/>
            <person name="Luo M.C."/>
            <person name="Dvorak J."/>
        </authorList>
    </citation>
    <scope>NUCLEOTIDE SEQUENCE [LARGE SCALE GENOMIC DNA]</scope>
    <source>
        <strain evidence="2">cv. AL8/78</strain>
    </source>
</reference>
<sequence>RSPVISGRSAKRRRRPASHPTSGVCSREACFTGRASGKRGVSLERSSAVATPSCSPPASAVDG</sequence>